<dbReference type="InterPro" id="IPR011990">
    <property type="entry name" value="TPR-like_helical_dom_sf"/>
</dbReference>
<dbReference type="PANTHER" id="PTHR37422">
    <property type="entry name" value="TEICHURONIC ACID BIOSYNTHESIS PROTEIN TUAE"/>
    <property type="match status" value="1"/>
</dbReference>
<feature type="transmembrane region" description="Helical" evidence="6">
    <location>
        <begin position="239"/>
        <end position="258"/>
    </location>
</feature>
<evidence type="ECO:0000256" key="1">
    <source>
        <dbReference type="ARBA" id="ARBA00004141"/>
    </source>
</evidence>
<evidence type="ECO:0000259" key="7">
    <source>
        <dbReference type="Pfam" id="PF04932"/>
    </source>
</evidence>
<feature type="transmembrane region" description="Helical" evidence="6">
    <location>
        <begin position="484"/>
        <end position="505"/>
    </location>
</feature>
<dbReference type="InterPro" id="IPR051533">
    <property type="entry name" value="WaaL-like"/>
</dbReference>
<name>W4LGY5_ENTF1</name>
<dbReference type="PROSITE" id="PS50005">
    <property type="entry name" value="TPR"/>
    <property type="match status" value="1"/>
</dbReference>
<keyword evidence="2 6" id="KW-0812">Transmembrane</keyword>
<proteinExistence type="predicted"/>
<organism evidence="8 9">
    <name type="scientific">Entotheonella factor</name>
    <dbReference type="NCBI Taxonomy" id="1429438"/>
    <lineage>
        <taxon>Bacteria</taxon>
        <taxon>Pseudomonadati</taxon>
        <taxon>Nitrospinota/Tectimicrobiota group</taxon>
        <taxon>Candidatus Tectimicrobiota</taxon>
        <taxon>Candidatus Entotheonellia</taxon>
        <taxon>Candidatus Entotheonellales</taxon>
        <taxon>Candidatus Entotheonellaceae</taxon>
        <taxon>Candidatus Entotheonella</taxon>
    </lineage>
</organism>
<feature type="transmembrane region" description="Helical" evidence="6">
    <location>
        <begin position="388"/>
        <end position="405"/>
    </location>
</feature>
<evidence type="ECO:0000256" key="2">
    <source>
        <dbReference type="ARBA" id="ARBA00022692"/>
    </source>
</evidence>
<feature type="transmembrane region" description="Helical" evidence="6">
    <location>
        <begin position="149"/>
        <end position="170"/>
    </location>
</feature>
<keyword evidence="4 6" id="KW-0472">Membrane</keyword>
<evidence type="ECO:0000256" key="6">
    <source>
        <dbReference type="SAM" id="Phobius"/>
    </source>
</evidence>
<evidence type="ECO:0000313" key="9">
    <source>
        <dbReference type="Proteomes" id="UP000019141"/>
    </source>
</evidence>
<keyword evidence="9" id="KW-1185">Reference proteome</keyword>
<feature type="transmembrane region" description="Helical" evidence="6">
    <location>
        <begin position="293"/>
        <end position="315"/>
    </location>
</feature>
<evidence type="ECO:0000256" key="4">
    <source>
        <dbReference type="ARBA" id="ARBA00023136"/>
    </source>
</evidence>
<protein>
    <recommendedName>
        <fullName evidence="7">O-antigen ligase-related domain-containing protein</fullName>
    </recommendedName>
</protein>
<feature type="transmembrane region" description="Helical" evidence="6">
    <location>
        <begin position="414"/>
        <end position="436"/>
    </location>
</feature>
<evidence type="ECO:0000313" key="8">
    <source>
        <dbReference type="EMBL" id="ETW96601.1"/>
    </source>
</evidence>
<dbReference type="InterPro" id="IPR007016">
    <property type="entry name" value="O-antigen_ligase-rel_domated"/>
</dbReference>
<keyword evidence="5" id="KW-0802">TPR repeat</keyword>
<accession>W4LGY5</accession>
<feature type="transmembrane region" description="Helical" evidence="6">
    <location>
        <begin position="264"/>
        <end position="281"/>
    </location>
</feature>
<gene>
    <name evidence="8" type="ORF">ETSY1_25970</name>
</gene>
<feature type="transmembrane region" description="Helical" evidence="6">
    <location>
        <begin position="197"/>
        <end position="218"/>
    </location>
</feature>
<evidence type="ECO:0000256" key="3">
    <source>
        <dbReference type="ARBA" id="ARBA00022989"/>
    </source>
</evidence>
<feature type="transmembrane region" description="Helical" evidence="6">
    <location>
        <begin position="58"/>
        <end position="80"/>
    </location>
</feature>
<dbReference type="Pfam" id="PF04932">
    <property type="entry name" value="Wzy_C"/>
    <property type="match status" value="1"/>
</dbReference>
<evidence type="ECO:0000256" key="5">
    <source>
        <dbReference type="PROSITE-ProRule" id="PRU00339"/>
    </source>
</evidence>
<comment type="subcellular location">
    <subcellularLocation>
        <location evidence="1">Membrane</location>
        <topology evidence="1">Multi-pass membrane protein</topology>
    </subcellularLocation>
</comment>
<feature type="domain" description="O-antigen ligase-related" evidence="7">
    <location>
        <begin position="248"/>
        <end position="393"/>
    </location>
</feature>
<feature type="transmembrane region" description="Helical" evidence="6">
    <location>
        <begin position="117"/>
        <end position="137"/>
    </location>
</feature>
<dbReference type="GO" id="GO:0016020">
    <property type="term" value="C:membrane"/>
    <property type="evidence" value="ECO:0007669"/>
    <property type="project" value="UniProtKB-SubCell"/>
</dbReference>
<feature type="transmembrane region" description="Helical" evidence="6">
    <location>
        <begin position="31"/>
        <end position="51"/>
    </location>
</feature>
<feature type="transmembrane region" description="Helical" evidence="6">
    <location>
        <begin position="442"/>
        <end position="460"/>
    </location>
</feature>
<keyword evidence="3 6" id="KW-1133">Transmembrane helix</keyword>
<comment type="caution">
    <text evidence="8">The sequence shown here is derived from an EMBL/GenBank/DDBJ whole genome shotgun (WGS) entry which is preliminary data.</text>
</comment>
<dbReference type="PANTHER" id="PTHR37422:SF23">
    <property type="entry name" value="TEICHURONIC ACID BIOSYNTHESIS PROTEIN TUAE"/>
    <property type="match status" value="1"/>
</dbReference>
<dbReference type="HOGENOM" id="CLU_335155_0_0_7"/>
<feature type="repeat" description="TPR" evidence="5">
    <location>
        <begin position="808"/>
        <end position="841"/>
    </location>
</feature>
<dbReference type="Gene3D" id="1.25.40.10">
    <property type="entry name" value="Tetratricopeptide repeat domain"/>
    <property type="match status" value="1"/>
</dbReference>
<dbReference type="EMBL" id="AZHW01000766">
    <property type="protein sequence ID" value="ETW96601.1"/>
    <property type="molecule type" value="Genomic_DNA"/>
</dbReference>
<dbReference type="SMART" id="SM00028">
    <property type="entry name" value="TPR"/>
    <property type="match status" value="2"/>
</dbReference>
<dbReference type="Pfam" id="PF13174">
    <property type="entry name" value="TPR_6"/>
    <property type="match status" value="2"/>
</dbReference>
<dbReference type="AlphaFoldDB" id="W4LGY5"/>
<sequence>MSSTLFYSFLSLLIWTPFAFGAVHALAYSLLALHAFLLVTLWMIIEGGRMWRHREVSAFVWTPIAVPIVLFLAFLAIQLLPLPPFLLRLLSPTTGELHRLFLPDASTVWMPLSLNPYATQVALVKLLAYTSIFFLVVNIARTRQQIRTIAWVIVVVAASMAVFGIAQRVLGIQTIYGLRDVSAIGNSFGPYINGNHFAGYEAMAICLGLGLLLSQGLESHGTEKRSWRQAFRRLPRMSFLQRPLLIICLIAMVSALVLSRSRGGFIALLAGMIGFVILLRFRRQDAQRRHGLVTILITMGGITLLLGVPLLIRFLQIFTGQELLEGGGGRLAVFEATWHMANDFPLFGIGYEAYASIFPRYQQAAELLQTYSHAHNDILQLLAETGRVGFLIVAVGAGLGSVRIWRRWRQRRDAFVQVMVPAGLAACLAIATHSLVDFNLHIPANALLATTILALTFACVQRSRQGEDIRPPQRGLWGRVGMRGAPWVAIGVMIWGGTVAVRVGVADVFYPQLKSPYKTHWTNQGDAEMRVTRLRQALAWTPDNPVYLVALGELRTYQAWRALVAKDISDDVKAQEIATLQQAAELYEQSLRQTPTEVHAQLGWLRNRMIHQLFGILPPSEDEDDLLSRCEQVATLAPTYPHIQYGLGDILLYSQDKMAELHVALPFFRRAVQLHQRYDEPVWNAYRRILPEAKALQNFARTMPNTAQGHLKIAQIIEDTHWPQARLHYRAAMSLSRSDPTILSAYADALMHHEDFVLARQLWSRYLDLVPEQADAYLKLASASKALKDDAGTVQALEQLVARFPDQARYESELAQAYLRMGKTEAAAEAWQRVVALKPRSPLAYVNLARI</sequence>
<reference evidence="8 9" key="1">
    <citation type="journal article" date="2014" name="Nature">
        <title>An environmental bacterial taxon with a large and distinct metabolic repertoire.</title>
        <authorList>
            <person name="Wilson M.C."/>
            <person name="Mori T."/>
            <person name="Ruckert C."/>
            <person name="Uria A.R."/>
            <person name="Helf M.J."/>
            <person name="Takada K."/>
            <person name="Gernert C."/>
            <person name="Steffens U.A."/>
            <person name="Heycke N."/>
            <person name="Schmitt S."/>
            <person name="Rinke C."/>
            <person name="Helfrich E.J."/>
            <person name="Brachmann A.O."/>
            <person name="Gurgui C."/>
            <person name="Wakimoto T."/>
            <person name="Kracht M."/>
            <person name="Crusemann M."/>
            <person name="Hentschel U."/>
            <person name="Abe I."/>
            <person name="Matsunaga S."/>
            <person name="Kalinowski J."/>
            <person name="Takeyama H."/>
            <person name="Piel J."/>
        </authorList>
    </citation>
    <scope>NUCLEOTIDE SEQUENCE [LARGE SCALE GENOMIC DNA]</scope>
    <source>
        <strain evidence="9">TSY1</strain>
    </source>
</reference>
<dbReference type="InterPro" id="IPR019734">
    <property type="entry name" value="TPR_rpt"/>
</dbReference>
<dbReference type="Proteomes" id="UP000019141">
    <property type="component" value="Unassembled WGS sequence"/>
</dbReference>
<dbReference type="SUPFAM" id="SSF48452">
    <property type="entry name" value="TPR-like"/>
    <property type="match status" value="1"/>
</dbReference>